<reference evidence="1 2" key="1">
    <citation type="journal article" date="2016" name="Nat. Commun.">
        <title>Thousands of microbial genomes shed light on interconnected biogeochemical processes in an aquifer system.</title>
        <authorList>
            <person name="Anantharaman K."/>
            <person name="Brown C.T."/>
            <person name="Hug L.A."/>
            <person name="Sharon I."/>
            <person name="Castelle C.J."/>
            <person name="Probst A.J."/>
            <person name="Thomas B.C."/>
            <person name="Singh A."/>
            <person name="Wilkins M.J."/>
            <person name="Karaoz U."/>
            <person name="Brodie E.L."/>
            <person name="Williams K.H."/>
            <person name="Hubbard S.S."/>
            <person name="Banfield J.F."/>
        </authorList>
    </citation>
    <scope>NUCLEOTIDE SEQUENCE [LARGE SCALE GENOMIC DNA]</scope>
</reference>
<accession>A0A1G2GTB3</accession>
<name>A0A1G2GTB3_9BACT</name>
<dbReference type="STRING" id="1802126.A3B25_02690"/>
<proteinExistence type="predicted"/>
<evidence type="ECO:0000313" key="2">
    <source>
        <dbReference type="Proteomes" id="UP000179106"/>
    </source>
</evidence>
<dbReference type="Proteomes" id="UP000179106">
    <property type="component" value="Unassembled WGS sequence"/>
</dbReference>
<dbReference type="AlphaFoldDB" id="A0A1G2GTB3"/>
<comment type="caution">
    <text evidence="1">The sequence shown here is derived from an EMBL/GenBank/DDBJ whole genome shotgun (WGS) entry which is preliminary data.</text>
</comment>
<gene>
    <name evidence="1" type="ORF">A3B25_02690</name>
</gene>
<evidence type="ECO:0000313" key="1">
    <source>
        <dbReference type="EMBL" id="OGZ53201.1"/>
    </source>
</evidence>
<protein>
    <submittedName>
        <fullName evidence="1">Uncharacterized protein</fullName>
    </submittedName>
</protein>
<organism evidence="1 2">
    <name type="scientific">Candidatus Ryanbacteria bacterium RIFCSPLOWO2_01_FULL_48_26</name>
    <dbReference type="NCBI Taxonomy" id="1802126"/>
    <lineage>
        <taxon>Bacteria</taxon>
        <taxon>Candidatus Ryaniibacteriota</taxon>
    </lineage>
</organism>
<dbReference type="EMBL" id="MHNW01000027">
    <property type="protein sequence ID" value="OGZ53201.1"/>
    <property type="molecule type" value="Genomic_DNA"/>
</dbReference>
<sequence>MIKRICLVVVLLAIQILIFVKYGRGQDSPLLVDDLSSIGQIVDKRTPITIGAPMPFEEMAGYYGGFYGFRGMGGVTGYSYPAYASIQPARELPAYIQQELLEEYQRVGNFRPLMPGTGQMSGQLGVLGVEAGIGRDRVDPQTWATTRYVVVASVGILEEEVKGREIRPGDWTQIARDVVPDRLRFYGRGNIAGRVVDGLDRAAANSGRADSKRRIVGVLYVAVVDLQTRSVLKSSTGTASISYTDFVATQLPGYGSSTVNYKGAAGFARQLVLAVLYNPSDRKAIAEKYQAGR</sequence>